<keyword evidence="10" id="KW-0443">Lipid metabolism</keyword>
<dbReference type="Pfam" id="PF03331">
    <property type="entry name" value="LpxC"/>
    <property type="match status" value="1"/>
</dbReference>
<dbReference type="EMBL" id="JAGINW010000001">
    <property type="protein sequence ID" value="MBP2326326.1"/>
    <property type="molecule type" value="Genomic_DNA"/>
</dbReference>
<comment type="caution">
    <text evidence="12">The sequence shown here is derived from an EMBL/GenBank/DDBJ whole genome shotgun (WGS) entry which is preliminary data.</text>
</comment>
<evidence type="ECO:0000256" key="2">
    <source>
        <dbReference type="ARBA" id="ARBA00002923"/>
    </source>
</evidence>
<keyword evidence="6" id="KW-0441">Lipid A biosynthesis</keyword>
<dbReference type="Proteomes" id="UP001519332">
    <property type="component" value="Unassembled WGS sequence"/>
</dbReference>
<keyword evidence="5" id="KW-0444">Lipid biosynthesis</keyword>
<dbReference type="PANTHER" id="PTHR33694">
    <property type="entry name" value="UDP-3-O-ACYL-N-ACETYLGLUCOSAMINE DEACETYLASE 1, MITOCHONDRIAL-RELATED"/>
    <property type="match status" value="1"/>
</dbReference>
<protein>
    <recommendedName>
        <fullName evidence="4">UDP-3-O-acyl-N-acetylglucosamine deacetylase</fullName>
        <ecNumber evidence="4">3.5.1.108</ecNumber>
    </recommendedName>
</protein>
<evidence type="ECO:0000256" key="11">
    <source>
        <dbReference type="ARBA" id="ARBA00024535"/>
    </source>
</evidence>
<comment type="cofactor">
    <cofactor evidence="1">
        <name>Zn(2+)</name>
        <dbReference type="ChEBI" id="CHEBI:29105"/>
    </cofactor>
</comment>
<accession>A0ABS4TPK1</accession>
<keyword evidence="13" id="KW-1185">Reference proteome</keyword>
<evidence type="ECO:0000256" key="6">
    <source>
        <dbReference type="ARBA" id="ARBA00022556"/>
    </source>
</evidence>
<comment type="pathway">
    <text evidence="3">Glycolipid biosynthesis; lipid IV(A) biosynthesis; lipid IV(A) from (3R)-3-hydroxytetradecanoyl-[acyl-carrier-protein] and UDP-N-acetyl-alpha-D-glucosamine: step 2/6.</text>
</comment>
<keyword evidence="8 12" id="KW-0378">Hydrolase</keyword>
<dbReference type="Gene3D" id="3.30.1700.10">
    <property type="entry name" value="lpxc deacetylase, domain 2"/>
    <property type="match status" value="1"/>
</dbReference>
<evidence type="ECO:0000256" key="8">
    <source>
        <dbReference type="ARBA" id="ARBA00022801"/>
    </source>
</evidence>
<dbReference type="InterPro" id="IPR004463">
    <property type="entry name" value="UDP-acyl_GlcNac_deAcase"/>
</dbReference>
<dbReference type="InterPro" id="IPR020568">
    <property type="entry name" value="Ribosomal_Su5_D2-typ_SF"/>
</dbReference>
<evidence type="ECO:0000313" key="13">
    <source>
        <dbReference type="Proteomes" id="UP001519332"/>
    </source>
</evidence>
<proteinExistence type="predicted"/>
<gene>
    <name evidence="12" type="ORF">JOF56_006711</name>
</gene>
<evidence type="ECO:0000256" key="3">
    <source>
        <dbReference type="ARBA" id="ARBA00005002"/>
    </source>
</evidence>
<comment type="function">
    <text evidence="2">Catalyzes the hydrolysis of UDP-3-O-myristoyl-N-acetylglucosamine to form UDP-3-O-myristoylglucosamine and acetate, the committed step in lipid A biosynthesis.</text>
</comment>
<keyword evidence="9" id="KW-0862">Zinc</keyword>
<dbReference type="InterPro" id="IPR011334">
    <property type="entry name" value="UDP-acyl_GlcNac_deAcase_C"/>
</dbReference>
<organism evidence="12 13">
    <name type="scientific">Kibdelosporangium banguiense</name>
    <dbReference type="NCBI Taxonomy" id="1365924"/>
    <lineage>
        <taxon>Bacteria</taxon>
        <taxon>Bacillati</taxon>
        <taxon>Actinomycetota</taxon>
        <taxon>Actinomycetes</taxon>
        <taxon>Pseudonocardiales</taxon>
        <taxon>Pseudonocardiaceae</taxon>
        <taxon>Kibdelosporangium</taxon>
    </lineage>
</organism>
<dbReference type="SUPFAM" id="SSF54211">
    <property type="entry name" value="Ribosomal protein S5 domain 2-like"/>
    <property type="match status" value="2"/>
</dbReference>
<name>A0ABS4TPK1_9PSEU</name>
<reference evidence="12 13" key="1">
    <citation type="submission" date="2021-03" db="EMBL/GenBank/DDBJ databases">
        <title>Sequencing the genomes of 1000 actinobacteria strains.</title>
        <authorList>
            <person name="Klenk H.-P."/>
        </authorList>
    </citation>
    <scope>NUCLEOTIDE SEQUENCE [LARGE SCALE GENOMIC DNA]</scope>
    <source>
        <strain evidence="12 13">DSM 46670</strain>
    </source>
</reference>
<evidence type="ECO:0000256" key="1">
    <source>
        <dbReference type="ARBA" id="ARBA00001947"/>
    </source>
</evidence>
<comment type="catalytic activity">
    <reaction evidence="11">
        <text>a UDP-3-O-[(3R)-3-hydroxyacyl]-N-acetyl-alpha-D-glucosamine + H2O = a UDP-3-O-[(3R)-3-hydroxyacyl]-alpha-D-glucosamine + acetate</text>
        <dbReference type="Rhea" id="RHEA:67816"/>
        <dbReference type="ChEBI" id="CHEBI:15377"/>
        <dbReference type="ChEBI" id="CHEBI:30089"/>
        <dbReference type="ChEBI" id="CHEBI:137740"/>
        <dbReference type="ChEBI" id="CHEBI:173225"/>
        <dbReference type="EC" id="3.5.1.108"/>
    </reaction>
</comment>
<dbReference type="EC" id="3.5.1.108" evidence="4"/>
<dbReference type="Gene3D" id="3.30.230.20">
    <property type="entry name" value="lpxc deacetylase, domain 1"/>
    <property type="match status" value="1"/>
</dbReference>
<evidence type="ECO:0000256" key="5">
    <source>
        <dbReference type="ARBA" id="ARBA00022516"/>
    </source>
</evidence>
<evidence type="ECO:0000313" key="12">
    <source>
        <dbReference type="EMBL" id="MBP2326326.1"/>
    </source>
</evidence>
<sequence>MRVRRRTLAGPVRLAGRGLHSGRPVQVVVHPGDNGIAFQHNGSRTVAAPDAVTGTDRHTTLGDIATVEHIMSALSGMEITDAEIELSYPELPALDGSAAGFVAVLGRTQSLEPTEIFLPDREIFVSDRDAWIRVRPGTGQWSYTYAYCGITQTFACKLPDDYLARIARARTIAPVHEVSALLARGLGQGLDIGSVVLVGPEGYGNEPRYPDEPARHKLLDLVGDLALSGIPARCLDVTAHLSGHTTGVRMARLIARHVSLR</sequence>
<keyword evidence="7" id="KW-0479">Metal-binding</keyword>
<evidence type="ECO:0000256" key="9">
    <source>
        <dbReference type="ARBA" id="ARBA00022833"/>
    </source>
</evidence>
<dbReference type="InterPro" id="IPR015870">
    <property type="entry name" value="UDP-acyl_N-AcGlcN_deAcase_N"/>
</dbReference>
<evidence type="ECO:0000256" key="4">
    <source>
        <dbReference type="ARBA" id="ARBA00012745"/>
    </source>
</evidence>
<dbReference type="PANTHER" id="PTHR33694:SF1">
    <property type="entry name" value="UDP-3-O-ACYL-N-ACETYLGLUCOSAMINE DEACETYLASE 1, MITOCHONDRIAL-RELATED"/>
    <property type="match status" value="1"/>
</dbReference>
<dbReference type="RefSeq" id="WP_209643401.1">
    <property type="nucleotide sequence ID" value="NZ_JAGINW010000001.1"/>
</dbReference>
<evidence type="ECO:0000256" key="7">
    <source>
        <dbReference type="ARBA" id="ARBA00022723"/>
    </source>
</evidence>
<evidence type="ECO:0000256" key="10">
    <source>
        <dbReference type="ARBA" id="ARBA00023098"/>
    </source>
</evidence>
<dbReference type="GO" id="GO:0103117">
    <property type="term" value="F:UDP-3-O-acyl-N-acetylglucosamine deacetylase activity"/>
    <property type="evidence" value="ECO:0007669"/>
    <property type="project" value="UniProtKB-EC"/>
</dbReference>